<dbReference type="InterPro" id="IPR023213">
    <property type="entry name" value="CAT-like_dom_sf"/>
</dbReference>
<dbReference type="PANTHER" id="PTHR23151">
    <property type="entry name" value="DIHYDROLIPOAMIDE ACETYL/SUCCINYL-TRANSFERASE-RELATED"/>
    <property type="match status" value="1"/>
</dbReference>
<feature type="transmembrane region" description="Helical" evidence="1">
    <location>
        <begin position="24"/>
        <end position="45"/>
    </location>
</feature>
<dbReference type="GO" id="GO:0006086">
    <property type="term" value="P:pyruvate decarboxylation to acetyl-CoA"/>
    <property type="evidence" value="ECO:0007669"/>
    <property type="project" value="InterPro"/>
</dbReference>
<evidence type="ECO:0000313" key="4">
    <source>
        <dbReference type="WBParaSite" id="Hba_13412"/>
    </source>
</evidence>
<evidence type="ECO:0000313" key="3">
    <source>
        <dbReference type="Proteomes" id="UP000095283"/>
    </source>
</evidence>
<dbReference type="WBParaSite" id="Hba_13412">
    <property type="protein sequence ID" value="Hba_13412"/>
    <property type="gene ID" value="Hba_13412"/>
</dbReference>
<proteinExistence type="predicted"/>
<dbReference type="Proteomes" id="UP000095283">
    <property type="component" value="Unplaced"/>
</dbReference>
<keyword evidence="1" id="KW-1133">Transmembrane helix</keyword>
<dbReference type="SUPFAM" id="SSF52777">
    <property type="entry name" value="CoA-dependent acyltransferases"/>
    <property type="match status" value="1"/>
</dbReference>
<sequence>MLQYDINENDVKPTGPKRNILKRYAISMIISFFMKIMLIDFFVSFQTIPHEYVSKTVQADALLTLRKTLKKGGTTLSLNDFIVKAAALTLRTVPAINVQWSPEKECAISLSTIDISVAVATPTGLITPIVTGADILGVREISYRIKNLSNRARENKLQPHEFQGGSFTISNLGMFGSVDNFTAIINPPQSAILTIGGSRIEINNEMKPETRFTSTLCFDARAISPLSARAFIEQFSLFISDPDCMIVELEDSRLDFDIARLL</sequence>
<dbReference type="GO" id="GO:0045254">
    <property type="term" value="C:pyruvate dehydrogenase complex"/>
    <property type="evidence" value="ECO:0007669"/>
    <property type="project" value="InterPro"/>
</dbReference>
<dbReference type="GO" id="GO:0004742">
    <property type="term" value="F:dihydrolipoyllysine-residue acetyltransferase activity"/>
    <property type="evidence" value="ECO:0007669"/>
    <property type="project" value="TreeGrafter"/>
</dbReference>
<name>A0A1I7X7K8_HETBA</name>
<evidence type="ECO:0000259" key="2">
    <source>
        <dbReference type="Pfam" id="PF00198"/>
    </source>
</evidence>
<protein>
    <submittedName>
        <fullName evidence="4">2-oxoacid_dh domain-containing protein</fullName>
    </submittedName>
</protein>
<dbReference type="PANTHER" id="PTHR23151:SF90">
    <property type="entry name" value="DIHYDROLIPOYLLYSINE-RESIDUE ACETYLTRANSFERASE COMPONENT OF PYRUVATE DEHYDROGENASE COMPLEX, MITOCHONDRIAL-RELATED"/>
    <property type="match status" value="1"/>
</dbReference>
<keyword evidence="3" id="KW-1185">Reference proteome</keyword>
<organism evidence="3 4">
    <name type="scientific">Heterorhabditis bacteriophora</name>
    <name type="common">Entomopathogenic nematode worm</name>
    <dbReference type="NCBI Taxonomy" id="37862"/>
    <lineage>
        <taxon>Eukaryota</taxon>
        <taxon>Metazoa</taxon>
        <taxon>Ecdysozoa</taxon>
        <taxon>Nematoda</taxon>
        <taxon>Chromadorea</taxon>
        <taxon>Rhabditida</taxon>
        <taxon>Rhabditina</taxon>
        <taxon>Rhabditomorpha</taxon>
        <taxon>Strongyloidea</taxon>
        <taxon>Heterorhabditidae</taxon>
        <taxon>Heterorhabditis</taxon>
    </lineage>
</organism>
<keyword evidence="1" id="KW-0812">Transmembrane</keyword>
<feature type="domain" description="2-oxoacid dehydrogenase acyltransferase catalytic" evidence="2">
    <location>
        <begin position="44"/>
        <end position="246"/>
    </location>
</feature>
<dbReference type="InterPro" id="IPR001078">
    <property type="entry name" value="2-oxoacid_DH_actylTfrase"/>
</dbReference>
<dbReference type="Gene3D" id="3.30.559.10">
    <property type="entry name" value="Chloramphenicol acetyltransferase-like domain"/>
    <property type="match status" value="1"/>
</dbReference>
<keyword evidence="1" id="KW-0472">Membrane</keyword>
<evidence type="ECO:0000256" key="1">
    <source>
        <dbReference type="SAM" id="Phobius"/>
    </source>
</evidence>
<dbReference type="AlphaFoldDB" id="A0A1I7X7K8"/>
<dbReference type="Pfam" id="PF00198">
    <property type="entry name" value="2-oxoacid_dh"/>
    <property type="match status" value="1"/>
</dbReference>
<reference evidence="4" key="1">
    <citation type="submission" date="2016-11" db="UniProtKB">
        <authorList>
            <consortium name="WormBaseParasite"/>
        </authorList>
    </citation>
    <scope>IDENTIFICATION</scope>
</reference>
<accession>A0A1I7X7K8</accession>
<dbReference type="InterPro" id="IPR045257">
    <property type="entry name" value="E2/Pdx1"/>
</dbReference>